<reference evidence="1 2" key="1">
    <citation type="submission" date="2015-08" db="EMBL/GenBank/DDBJ databases">
        <title>Next Generation Sequencing and Analysis of the Genome of Puccinia sorghi L Schw, the Causal Agent of Maize Common Rust.</title>
        <authorList>
            <person name="Rochi L."/>
            <person name="Burguener G."/>
            <person name="Darino M."/>
            <person name="Turjanski A."/>
            <person name="Kreff E."/>
            <person name="Dieguez M.J."/>
            <person name="Sacco F."/>
        </authorList>
    </citation>
    <scope>NUCLEOTIDE SEQUENCE [LARGE SCALE GENOMIC DNA]</scope>
    <source>
        <strain evidence="1 2">RO10H11247</strain>
    </source>
</reference>
<dbReference type="AlphaFoldDB" id="A0A0L6UG73"/>
<dbReference type="Proteomes" id="UP000037035">
    <property type="component" value="Unassembled WGS sequence"/>
</dbReference>
<comment type="caution">
    <text evidence="1">The sequence shown here is derived from an EMBL/GenBank/DDBJ whole genome shotgun (WGS) entry which is preliminary data.</text>
</comment>
<gene>
    <name evidence="1" type="ORF">VP01_632g6</name>
</gene>
<dbReference type="VEuPathDB" id="FungiDB:VP01_632g6"/>
<evidence type="ECO:0000313" key="1">
    <source>
        <dbReference type="EMBL" id="KNZ47531.1"/>
    </source>
</evidence>
<accession>A0A0L6UG73</accession>
<name>A0A0L6UG73_9BASI</name>
<keyword evidence="2" id="KW-1185">Reference proteome</keyword>
<proteinExistence type="predicted"/>
<organism evidence="1 2">
    <name type="scientific">Puccinia sorghi</name>
    <dbReference type="NCBI Taxonomy" id="27349"/>
    <lineage>
        <taxon>Eukaryota</taxon>
        <taxon>Fungi</taxon>
        <taxon>Dikarya</taxon>
        <taxon>Basidiomycota</taxon>
        <taxon>Pucciniomycotina</taxon>
        <taxon>Pucciniomycetes</taxon>
        <taxon>Pucciniales</taxon>
        <taxon>Pucciniaceae</taxon>
        <taxon>Puccinia</taxon>
    </lineage>
</organism>
<evidence type="ECO:0000313" key="2">
    <source>
        <dbReference type="Proteomes" id="UP000037035"/>
    </source>
</evidence>
<sequence length="106" mass="12223">MFWHSQCAVCTVTVRQSLVESLLEKVCSNNRSFLRVSACQLQAFEQFFFSVMPLSLKGIQPAFHKSVLHTLEPNEMVEQKRRNPKPVTVAGREKWEVEEVLKSRSV</sequence>
<dbReference type="EMBL" id="LAVV01011641">
    <property type="protein sequence ID" value="KNZ47531.1"/>
    <property type="molecule type" value="Genomic_DNA"/>
</dbReference>
<protein>
    <submittedName>
        <fullName evidence="1">Uncharacterized protein</fullName>
    </submittedName>
</protein>